<feature type="domain" description="SseB protein N-terminal" evidence="1">
    <location>
        <begin position="30"/>
        <end position="149"/>
    </location>
</feature>
<dbReference type="EMBL" id="JAJADR010000003">
    <property type="protein sequence ID" value="MCB2409116.1"/>
    <property type="molecule type" value="Genomic_DNA"/>
</dbReference>
<evidence type="ECO:0000313" key="2">
    <source>
        <dbReference type="EMBL" id="MCB2409116.1"/>
    </source>
</evidence>
<reference evidence="2" key="1">
    <citation type="submission" date="2021-10" db="EMBL/GenBank/DDBJ databases">
        <authorList>
            <person name="Dean J.D."/>
            <person name="Kim M.K."/>
            <person name="Newey C.N."/>
            <person name="Stoker T.S."/>
            <person name="Thompson D.W."/>
            <person name="Grose J.H."/>
        </authorList>
    </citation>
    <scope>NUCLEOTIDE SEQUENCE</scope>
    <source>
        <strain evidence="2">BT178</strain>
    </source>
</reference>
<accession>A0ABS8AVV7</accession>
<name>A0ABS8AVV7_9BACT</name>
<dbReference type="RefSeq" id="WP_226176634.1">
    <property type="nucleotide sequence ID" value="NZ_JAJADR010000003.1"/>
</dbReference>
<dbReference type="InterPro" id="IPR009839">
    <property type="entry name" value="SseB_N"/>
</dbReference>
<organism evidence="2 3">
    <name type="scientific">Hymenobacter lucidus</name>
    <dbReference type="NCBI Taxonomy" id="2880930"/>
    <lineage>
        <taxon>Bacteria</taxon>
        <taxon>Pseudomonadati</taxon>
        <taxon>Bacteroidota</taxon>
        <taxon>Cytophagia</taxon>
        <taxon>Cytophagales</taxon>
        <taxon>Hymenobacteraceae</taxon>
        <taxon>Hymenobacter</taxon>
    </lineage>
</organism>
<evidence type="ECO:0000259" key="1">
    <source>
        <dbReference type="Pfam" id="PF07179"/>
    </source>
</evidence>
<sequence length="266" mass="29333">MNFLKKLFGREELPPQAPPKQQPDNIQFNQLLDVYSRQPSADSYQAVMQEILTGNSCLLLPSVNKGGAADGWQTLEAGSTLTLASVFTVDGLRVLGAFSDAKALLSWAGQETEYTALRTQDVLEFCEQQGIDRVVINSGRPNMFVLERSRENIRETVLEQPTEVLVGKPLHPLPPAVLHKLSANFRRIGIVAEAYQYAQQLNGEMSIVLGVVLLAASDEATAALHHAVNDSLQGESLTMPLDVMVLENEDWLATVRGIEESLFFQR</sequence>
<comment type="caution">
    <text evidence="2">The sequence shown here is derived from an EMBL/GenBank/DDBJ whole genome shotgun (WGS) entry which is preliminary data.</text>
</comment>
<protein>
    <submittedName>
        <fullName evidence="2">SseB family protein</fullName>
    </submittedName>
</protein>
<dbReference type="Pfam" id="PF07179">
    <property type="entry name" value="SseB"/>
    <property type="match status" value="1"/>
</dbReference>
<evidence type="ECO:0000313" key="3">
    <source>
        <dbReference type="Proteomes" id="UP001165296"/>
    </source>
</evidence>
<keyword evidence="3" id="KW-1185">Reference proteome</keyword>
<dbReference type="Proteomes" id="UP001165296">
    <property type="component" value="Unassembled WGS sequence"/>
</dbReference>
<gene>
    <name evidence="2" type="ORF">LGH74_14085</name>
</gene>
<proteinExistence type="predicted"/>